<keyword evidence="3" id="KW-0902">Two-component regulatory system</keyword>
<dbReference type="GO" id="GO:0016020">
    <property type="term" value="C:membrane"/>
    <property type="evidence" value="ECO:0007669"/>
    <property type="project" value="InterPro"/>
</dbReference>
<dbReference type="Gene3D" id="1.20.5.1930">
    <property type="match status" value="1"/>
</dbReference>
<dbReference type="GO" id="GO:0046983">
    <property type="term" value="F:protein dimerization activity"/>
    <property type="evidence" value="ECO:0007669"/>
    <property type="project" value="InterPro"/>
</dbReference>
<dbReference type="InterPro" id="IPR036890">
    <property type="entry name" value="HATPase_C_sf"/>
</dbReference>
<evidence type="ECO:0000313" key="7">
    <source>
        <dbReference type="EMBL" id="MBB5363583.1"/>
    </source>
</evidence>
<feature type="domain" description="Signal transduction histidine kinase subgroup 3 dimerisation and phosphoacceptor" evidence="6">
    <location>
        <begin position="200"/>
        <end position="263"/>
    </location>
</feature>
<evidence type="ECO:0000259" key="6">
    <source>
        <dbReference type="Pfam" id="PF07730"/>
    </source>
</evidence>
<evidence type="ECO:0000313" key="8">
    <source>
        <dbReference type="Proteomes" id="UP000552709"/>
    </source>
</evidence>
<proteinExistence type="predicted"/>
<dbReference type="AlphaFoldDB" id="A0A7W8NGB1"/>
<dbReference type="PANTHER" id="PTHR24421">
    <property type="entry name" value="NITRATE/NITRITE SENSOR PROTEIN NARX-RELATED"/>
    <property type="match status" value="1"/>
</dbReference>
<keyword evidence="2 7" id="KW-0418">Kinase</keyword>
<dbReference type="RefSeq" id="WP_184132763.1">
    <property type="nucleotide sequence ID" value="NZ_JACHFL010000006.1"/>
</dbReference>
<evidence type="ECO:0000256" key="2">
    <source>
        <dbReference type="ARBA" id="ARBA00022777"/>
    </source>
</evidence>
<dbReference type="InterPro" id="IPR011712">
    <property type="entry name" value="Sig_transdc_His_kin_sub3_dim/P"/>
</dbReference>
<feature type="transmembrane region" description="Helical" evidence="5">
    <location>
        <begin position="45"/>
        <end position="65"/>
    </location>
</feature>
<evidence type="ECO:0000256" key="3">
    <source>
        <dbReference type="ARBA" id="ARBA00023012"/>
    </source>
</evidence>
<keyword evidence="1" id="KW-0808">Transferase</keyword>
<keyword evidence="5" id="KW-1133">Transmembrane helix</keyword>
<evidence type="ECO:0000256" key="5">
    <source>
        <dbReference type="SAM" id="Phobius"/>
    </source>
</evidence>
<keyword evidence="4" id="KW-0175">Coiled coil</keyword>
<organism evidence="7 8">
    <name type="scientific">Deinococcus humi</name>
    <dbReference type="NCBI Taxonomy" id="662880"/>
    <lineage>
        <taxon>Bacteria</taxon>
        <taxon>Thermotogati</taxon>
        <taxon>Deinococcota</taxon>
        <taxon>Deinococci</taxon>
        <taxon>Deinococcales</taxon>
        <taxon>Deinococcaceae</taxon>
        <taxon>Deinococcus</taxon>
    </lineage>
</organism>
<dbReference type="CDD" id="cd16917">
    <property type="entry name" value="HATPase_UhpB-NarQ-NarX-like"/>
    <property type="match status" value="1"/>
</dbReference>
<comment type="caution">
    <text evidence="7">The sequence shown here is derived from an EMBL/GenBank/DDBJ whole genome shotgun (WGS) entry which is preliminary data.</text>
</comment>
<keyword evidence="5" id="KW-0812">Transmembrane</keyword>
<dbReference type="Proteomes" id="UP000552709">
    <property type="component" value="Unassembled WGS sequence"/>
</dbReference>
<accession>A0A7W8NGB1</accession>
<keyword evidence="8" id="KW-1185">Reference proteome</keyword>
<keyword evidence="5" id="KW-0472">Membrane</keyword>
<reference evidence="7 8" key="1">
    <citation type="submission" date="2020-08" db="EMBL/GenBank/DDBJ databases">
        <title>Genomic Encyclopedia of Type Strains, Phase IV (KMG-IV): sequencing the most valuable type-strain genomes for metagenomic binning, comparative biology and taxonomic classification.</title>
        <authorList>
            <person name="Goeker M."/>
        </authorList>
    </citation>
    <scope>NUCLEOTIDE SEQUENCE [LARGE SCALE GENOMIC DNA]</scope>
    <source>
        <strain evidence="7 8">DSM 27939</strain>
    </source>
</reference>
<protein>
    <submittedName>
        <fullName evidence="7">Signal transduction histidine kinase</fullName>
    </submittedName>
</protein>
<dbReference type="PANTHER" id="PTHR24421:SF59">
    <property type="entry name" value="OXYGEN SENSOR HISTIDINE KINASE NREB"/>
    <property type="match status" value="1"/>
</dbReference>
<feature type="transmembrane region" description="Helical" evidence="5">
    <location>
        <begin position="103"/>
        <end position="120"/>
    </location>
</feature>
<sequence length="386" mass="42787">MRNASVTAMRWCGLLAWLCTLLPVNFDLAGRRDTLVNLGSGPLELWMGAFLGFGALYWSVTYHLGPWLKHGDLTRRTARLTGCALMGLCALTLNATYSSEGDMTILLVLVAVLLPGLLAWPWVKLWIGAQSLLLFVVLIPELGFGKAVYTGLFLAMVQVFCAMLVHLLTRERLARRELGDLHLQLRFAQAQLEEAARERERLRISRELHDSLGHHLTVLGLELEFAAQVPPEQVRPPVTRALALNKLLLSDVRASVTTLRTAQEDWLHLTQMLVESVPGLDIQFHCPAQFIPDSAPQARTLLRFFQEAMTNTVRHAQAARLWLRLEHCSDKLIVSAHDDGTLGLPFCPGNGLTGLHERFAELGGALTVRVRNDGALHLEGQLPVSG</sequence>
<name>A0A7W8NGB1_9DEIO</name>
<dbReference type="SUPFAM" id="SSF55874">
    <property type="entry name" value="ATPase domain of HSP90 chaperone/DNA topoisomerase II/histidine kinase"/>
    <property type="match status" value="1"/>
</dbReference>
<dbReference type="GO" id="GO:0000155">
    <property type="term" value="F:phosphorelay sensor kinase activity"/>
    <property type="evidence" value="ECO:0007669"/>
    <property type="project" value="InterPro"/>
</dbReference>
<dbReference type="Pfam" id="PF07730">
    <property type="entry name" value="HisKA_3"/>
    <property type="match status" value="1"/>
</dbReference>
<dbReference type="Gene3D" id="3.30.565.10">
    <property type="entry name" value="Histidine kinase-like ATPase, C-terminal domain"/>
    <property type="match status" value="1"/>
</dbReference>
<dbReference type="EMBL" id="JACHFL010000006">
    <property type="protein sequence ID" value="MBB5363583.1"/>
    <property type="molecule type" value="Genomic_DNA"/>
</dbReference>
<feature type="transmembrane region" description="Helical" evidence="5">
    <location>
        <begin position="148"/>
        <end position="168"/>
    </location>
</feature>
<feature type="coiled-coil region" evidence="4">
    <location>
        <begin position="178"/>
        <end position="205"/>
    </location>
</feature>
<dbReference type="InterPro" id="IPR050482">
    <property type="entry name" value="Sensor_HK_TwoCompSys"/>
</dbReference>
<evidence type="ECO:0000256" key="4">
    <source>
        <dbReference type="SAM" id="Coils"/>
    </source>
</evidence>
<gene>
    <name evidence="7" type="ORF">HNQ08_002689</name>
</gene>
<evidence type="ECO:0000256" key="1">
    <source>
        <dbReference type="ARBA" id="ARBA00022679"/>
    </source>
</evidence>